<dbReference type="InParanoid" id="A0A167N4B4"/>
<feature type="region of interest" description="Disordered" evidence="1">
    <location>
        <begin position="56"/>
        <end position="85"/>
    </location>
</feature>
<protein>
    <submittedName>
        <fullName evidence="2">Uncharacterized protein</fullName>
    </submittedName>
</protein>
<dbReference type="EMBL" id="KV440978">
    <property type="protein sequence ID" value="OAD74944.1"/>
    <property type="molecule type" value="Genomic_DNA"/>
</dbReference>
<feature type="region of interest" description="Disordered" evidence="1">
    <location>
        <begin position="124"/>
        <end position="157"/>
    </location>
</feature>
<dbReference type="OrthoDB" id="10356201at2759"/>
<feature type="compositionally biased region" description="Basic residues" evidence="1">
    <location>
        <begin position="134"/>
        <end position="145"/>
    </location>
</feature>
<name>A0A167N4B4_PHYB8</name>
<evidence type="ECO:0000256" key="1">
    <source>
        <dbReference type="SAM" id="MobiDB-lite"/>
    </source>
</evidence>
<feature type="compositionally biased region" description="Basic and acidic residues" evidence="1">
    <location>
        <begin position="70"/>
        <end position="85"/>
    </location>
</feature>
<keyword evidence="3" id="KW-1185">Reference proteome</keyword>
<reference evidence="3" key="1">
    <citation type="submission" date="2015-06" db="EMBL/GenBank/DDBJ databases">
        <title>Expansion of signal transduction pathways in fungi by whole-genome duplication.</title>
        <authorList>
            <consortium name="DOE Joint Genome Institute"/>
            <person name="Corrochano L.M."/>
            <person name="Kuo A."/>
            <person name="Marcet-Houben M."/>
            <person name="Polaino S."/>
            <person name="Salamov A."/>
            <person name="Villalobos J.M."/>
            <person name="Alvarez M.I."/>
            <person name="Avalos J."/>
            <person name="Benito E.P."/>
            <person name="Benoit I."/>
            <person name="Burger G."/>
            <person name="Camino L.P."/>
            <person name="Canovas D."/>
            <person name="Cerda-Olmedo E."/>
            <person name="Cheng J.-F."/>
            <person name="Dominguez A."/>
            <person name="Elias M."/>
            <person name="Eslava A.P."/>
            <person name="Glaser F."/>
            <person name="Grimwood J."/>
            <person name="Gutierrez G."/>
            <person name="Heitman J."/>
            <person name="Henrissat B."/>
            <person name="Iturriaga E.A."/>
            <person name="Lang B.F."/>
            <person name="Lavin J.L."/>
            <person name="Lee S."/>
            <person name="Li W."/>
            <person name="Lindquist E."/>
            <person name="Lopez-Garcia S."/>
            <person name="Luque E.M."/>
            <person name="Marcos A.T."/>
            <person name="Martin J."/>
            <person name="McCluskey K."/>
            <person name="Medina H.R."/>
            <person name="Miralles-Duran A."/>
            <person name="Miyazaki A."/>
            <person name="Munoz-Torres E."/>
            <person name="Oguiza J.A."/>
            <person name="Ohm R."/>
            <person name="Olmedo M."/>
            <person name="Orejas M."/>
            <person name="Ortiz-Castellanos L."/>
            <person name="Pisabarro A.G."/>
            <person name="Rodriguez-Romero J."/>
            <person name="Ruiz-Herrera J."/>
            <person name="Ruiz-Vazquez R."/>
            <person name="Sanz C."/>
            <person name="Schackwitz W."/>
            <person name="Schmutz J."/>
            <person name="Shahriari M."/>
            <person name="Shelest E."/>
            <person name="Silva-Franco F."/>
            <person name="Soanes D."/>
            <person name="Syed K."/>
            <person name="Tagua V.G."/>
            <person name="Talbot N.J."/>
            <person name="Thon M."/>
            <person name="De vries R.P."/>
            <person name="Wiebenga A."/>
            <person name="Yadav J.S."/>
            <person name="Braun E.L."/>
            <person name="Baker S."/>
            <person name="Garre V."/>
            <person name="Horwitz B."/>
            <person name="Torres-Martinez S."/>
            <person name="Idnurm A."/>
            <person name="Herrera-Estrella A."/>
            <person name="Gabaldon T."/>
            <person name="Grigoriev I.V."/>
        </authorList>
    </citation>
    <scope>NUCLEOTIDE SEQUENCE [LARGE SCALE GENOMIC DNA]</scope>
    <source>
        <strain evidence="3">NRRL 1555(-)</strain>
    </source>
</reference>
<dbReference type="Proteomes" id="UP000077315">
    <property type="component" value="Unassembled WGS sequence"/>
</dbReference>
<evidence type="ECO:0000313" key="3">
    <source>
        <dbReference type="Proteomes" id="UP000077315"/>
    </source>
</evidence>
<dbReference type="AlphaFoldDB" id="A0A167N4B4"/>
<gene>
    <name evidence="2" type="ORF">PHYBLDRAFT_61013</name>
</gene>
<accession>A0A167N4B4</accession>
<dbReference type="GeneID" id="29001639"/>
<organism evidence="2 3">
    <name type="scientific">Phycomyces blakesleeanus (strain ATCC 8743b / DSM 1359 / FGSC 10004 / NBRC 33097 / NRRL 1555)</name>
    <dbReference type="NCBI Taxonomy" id="763407"/>
    <lineage>
        <taxon>Eukaryota</taxon>
        <taxon>Fungi</taxon>
        <taxon>Fungi incertae sedis</taxon>
        <taxon>Mucoromycota</taxon>
        <taxon>Mucoromycotina</taxon>
        <taxon>Mucoromycetes</taxon>
        <taxon>Mucorales</taxon>
        <taxon>Phycomycetaceae</taxon>
        <taxon>Phycomyces</taxon>
    </lineage>
</organism>
<sequence>MFASLRRAIAARGLTRSHSNLLEYNTVFPLDNDDDLQSLKSLVEYYGRLLLTVTRGESTDDGSDSQSTTDSERMEESNRRSGWVEDVRPPGHDYCVVGEPGVIYDHPSFSLCMAIEMPLCTWSEDSLSTPSSTPRRRRRSTKSSKIKGGYSDASVSPLALPLPLSLETNSVYSVDDSSATNSL</sequence>
<evidence type="ECO:0000313" key="2">
    <source>
        <dbReference type="EMBL" id="OAD74944.1"/>
    </source>
</evidence>
<proteinExistence type="predicted"/>
<dbReference type="RefSeq" id="XP_018292984.1">
    <property type="nucleotide sequence ID" value="XM_018440733.1"/>
</dbReference>
<dbReference type="VEuPathDB" id="FungiDB:PHYBLDRAFT_61013"/>